<feature type="transmembrane region" description="Helical" evidence="10">
    <location>
        <begin position="141"/>
        <end position="157"/>
    </location>
</feature>
<evidence type="ECO:0000256" key="2">
    <source>
        <dbReference type="ARBA" id="ARBA00004651"/>
    </source>
</evidence>
<feature type="transmembrane region" description="Helical" evidence="10">
    <location>
        <begin position="88"/>
        <end position="109"/>
    </location>
</feature>
<evidence type="ECO:0000256" key="3">
    <source>
        <dbReference type="ARBA" id="ARBA00006669"/>
    </source>
</evidence>
<keyword evidence="8 10" id="KW-1133">Transmembrane helix</keyword>
<feature type="transmembrane region" description="Helical" evidence="10">
    <location>
        <begin position="6"/>
        <end position="22"/>
    </location>
</feature>
<comment type="function">
    <text evidence="1">Required for nicotinamide riboside transport across the inner membrane.</text>
</comment>
<evidence type="ECO:0000313" key="11">
    <source>
        <dbReference type="EMBL" id="WKN38400.1"/>
    </source>
</evidence>
<dbReference type="EMBL" id="CP120682">
    <property type="protein sequence ID" value="WKN38400.1"/>
    <property type="molecule type" value="Genomic_DNA"/>
</dbReference>
<dbReference type="PANTHER" id="PTHR36122:SF2">
    <property type="entry name" value="NICOTINAMIDE RIBOSIDE TRANSPORTER PNUC"/>
    <property type="match status" value="1"/>
</dbReference>
<feature type="transmembrane region" description="Helical" evidence="10">
    <location>
        <begin position="163"/>
        <end position="181"/>
    </location>
</feature>
<organism evidence="11">
    <name type="scientific">Roseihalotalea indica</name>
    <dbReference type="NCBI Taxonomy" id="2867963"/>
    <lineage>
        <taxon>Bacteria</taxon>
        <taxon>Pseudomonadati</taxon>
        <taxon>Bacteroidota</taxon>
        <taxon>Cytophagia</taxon>
        <taxon>Cytophagales</taxon>
        <taxon>Catalimonadaceae</taxon>
        <taxon>Roseihalotalea</taxon>
    </lineage>
</organism>
<dbReference type="PANTHER" id="PTHR36122">
    <property type="entry name" value="NICOTINAMIDE RIBOSIDE TRANSPORTER PNUC"/>
    <property type="match status" value="1"/>
</dbReference>
<evidence type="ECO:0000256" key="1">
    <source>
        <dbReference type="ARBA" id="ARBA00002672"/>
    </source>
</evidence>
<evidence type="ECO:0000256" key="4">
    <source>
        <dbReference type="ARBA" id="ARBA00017522"/>
    </source>
</evidence>
<dbReference type="Pfam" id="PF04973">
    <property type="entry name" value="NMN_transporter"/>
    <property type="match status" value="1"/>
</dbReference>
<proteinExistence type="inferred from homology"/>
<comment type="subcellular location">
    <subcellularLocation>
        <location evidence="2">Cell membrane</location>
        <topology evidence="2">Multi-pass membrane protein</topology>
    </subcellularLocation>
</comment>
<feature type="transmembrane region" description="Helical" evidence="10">
    <location>
        <begin position="52"/>
        <end position="67"/>
    </location>
</feature>
<accession>A0AA49GT36</accession>
<evidence type="ECO:0000256" key="7">
    <source>
        <dbReference type="ARBA" id="ARBA00022692"/>
    </source>
</evidence>
<evidence type="ECO:0000256" key="8">
    <source>
        <dbReference type="ARBA" id="ARBA00022989"/>
    </source>
</evidence>
<evidence type="ECO:0000256" key="10">
    <source>
        <dbReference type="SAM" id="Phobius"/>
    </source>
</evidence>
<evidence type="ECO:0000256" key="9">
    <source>
        <dbReference type="ARBA" id="ARBA00023136"/>
    </source>
</evidence>
<evidence type="ECO:0000256" key="5">
    <source>
        <dbReference type="ARBA" id="ARBA00022448"/>
    </source>
</evidence>
<dbReference type="GO" id="GO:0005886">
    <property type="term" value="C:plasma membrane"/>
    <property type="evidence" value="ECO:0007669"/>
    <property type="project" value="UniProtKB-SubCell"/>
</dbReference>
<feature type="transmembrane region" description="Helical" evidence="10">
    <location>
        <begin position="29"/>
        <end position="46"/>
    </location>
</feature>
<reference evidence="11" key="2">
    <citation type="journal article" date="2024" name="Antonie Van Leeuwenhoek">
        <title>Roseihalotalea indica gen. nov., sp. nov., a halophilic Bacteroidetes from mesopelagic Southwest Indian Ocean with higher carbohydrate metabolic potential.</title>
        <authorList>
            <person name="Chen B."/>
            <person name="Zhang M."/>
            <person name="Lin D."/>
            <person name="Ye J."/>
            <person name="Tang K."/>
        </authorList>
    </citation>
    <scope>NUCLEOTIDE SEQUENCE</scope>
    <source>
        <strain evidence="11">TK19036</strain>
    </source>
</reference>
<comment type="similarity">
    <text evidence="3">Belongs to the nicotinamide ribonucleoside (NR) uptake permease (TC 4.B.1) family.</text>
</comment>
<keyword evidence="7 10" id="KW-0812">Transmembrane</keyword>
<gene>
    <name evidence="11" type="primary">pnuC</name>
    <name evidence="11" type="ORF">K4G66_06760</name>
</gene>
<dbReference type="AlphaFoldDB" id="A0AA49GT36"/>
<keyword evidence="6" id="KW-1003">Cell membrane</keyword>
<evidence type="ECO:0000256" key="6">
    <source>
        <dbReference type="ARBA" id="ARBA00022475"/>
    </source>
</evidence>
<dbReference type="InterPro" id="IPR006419">
    <property type="entry name" value="NMN_transpt_PnuC"/>
</dbReference>
<sequence length="190" mass="21680">MEWNWIEFFAVVFGLVAVFFNTRENVWGWPTGIVGVVLSGILFFQVRLYADLGLHVVYFVLGFYGWYKWLYGGKNQTELQVSQTGNPLIVWLIVAGIAGTAGIGYFFAHTTDADLPYWDAFTTAFSLVGQYMLAKKKIENWIVWIIVDAVASGIYVVKELYLLALLYFLYLGLATYGYLNWKRSMSYAHG</sequence>
<dbReference type="GO" id="GO:0034257">
    <property type="term" value="F:nicotinamide riboside transmembrane transporter activity"/>
    <property type="evidence" value="ECO:0007669"/>
    <property type="project" value="InterPro"/>
</dbReference>
<reference evidence="11" key="1">
    <citation type="journal article" date="2023" name="Comput. Struct. Biotechnol. J.">
        <title>Discovery of a novel marine Bacteroidetes with a rich repertoire of carbohydrate-active enzymes.</title>
        <authorList>
            <person name="Chen B."/>
            <person name="Liu G."/>
            <person name="Chen Q."/>
            <person name="Wang H."/>
            <person name="Liu L."/>
            <person name="Tang K."/>
        </authorList>
    </citation>
    <scope>NUCLEOTIDE SEQUENCE</scope>
    <source>
        <strain evidence="11">TK19036</strain>
    </source>
</reference>
<name>A0AA49GT36_9BACT</name>
<keyword evidence="5" id="KW-0813">Transport</keyword>
<protein>
    <recommendedName>
        <fullName evidence="4">Nicotinamide riboside transporter PnuC</fullName>
    </recommendedName>
</protein>
<dbReference type="NCBIfam" id="TIGR01528">
    <property type="entry name" value="NMN_trans_PnuC"/>
    <property type="match status" value="1"/>
</dbReference>
<keyword evidence="9 10" id="KW-0472">Membrane</keyword>